<evidence type="ECO:0000313" key="2">
    <source>
        <dbReference type="Proteomes" id="UP000271624"/>
    </source>
</evidence>
<dbReference type="Gene3D" id="2.160.20.80">
    <property type="entry name" value="E3 ubiquitin-protein ligase SopA"/>
    <property type="match status" value="2"/>
</dbReference>
<dbReference type="RefSeq" id="WP_127077686.1">
    <property type="nucleotide sequence ID" value="NZ_RSCL01000001.1"/>
</dbReference>
<proteinExistence type="predicted"/>
<dbReference type="PANTHER" id="PTHR14136:SF17">
    <property type="entry name" value="BTB_POZ DOMAIN-CONTAINING PROTEIN KCTD9"/>
    <property type="match status" value="1"/>
</dbReference>
<evidence type="ECO:0000313" key="1">
    <source>
        <dbReference type="EMBL" id="RUT09518.1"/>
    </source>
</evidence>
<reference evidence="1" key="2">
    <citation type="journal article" date="2019" name="Genome Biol. Evol.">
        <title>Day and night: Metabolic profiles and evolutionary relationships of six axenic non-marine cyanobacteria.</title>
        <authorList>
            <person name="Will S.E."/>
            <person name="Henke P."/>
            <person name="Boedeker C."/>
            <person name="Huang S."/>
            <person name="Brinkmann H."/>
            <person name="Rohde M."/>
            <person name="Jarek M."/>
            <person name="Friedl T."/>
            <person name="Seufert S."/>
            <person name="Schumacher M."/>
            <person name="Overmann J."/>
            <person name="Neumann-Schaal M."/>
            <person name="Petersen J."/>
        </authorList>
    </citation>
    <scope>NUCLEOTIDE SEQUENCE [LARGE SCALE GENOMIC DNA]</scope>
    <source>
        <strain evidence="1">PCC 7102</strain>
    </source>
</reference>
<dbReference type="PANTHER" id="PTHR14136">
    <property type="entry name" value="BTB_POZ DOMAIN-CONTAINING PROTEIN KCTD9"/>
    <property type="match status" value="1"/>
</dbReference>
<organism evidence="1 2">
    <name type="scientific">Dulcicalothrix desertica PCC 7102</name>
    <dbReference type="NCBI Taxonomy" id="232991"/>
    <lineage>
        <taxon>Bacteria</taxon>
        <taxon>Bacillati</taxon>
        <taxon>Cyanobacteriota</taxon>
        <taxon>Cyanophyceae</taxon>
        <taxon>Nostocales</taxon>
        <taxon>Calotrichaceae</taxon>
        <taxon>Dulcicalothrix</taxon>
    </lineage>
</organism>
<keyword evidence="2" id="KW-1185">Reference proteome</keyword>
<evidence type="ECO:0008006" key="3">
    <source>
        <dbReference type="Google" id="ProtNLM"/>
    </source>
</evidence>
<accession>A0A3S1CTY7</accession>
<name>A0A3S1CTY7_9CYAN</name>
<sequence length="210" mass="22673">MYIQHFIQSLLGQAPKPVLLFDSVEKANDIAFMLKGKWDGCNGVVIYPCDEVAVNTAASLLETSWCYQGDAKAVIESLKPLELKTSYARGERIFINANLRCAELVGADLSEANFSCAKLDCANLSEANLSKATLTGASATEINLKQANLSDSQLIRTNFKLANLQGADLRGANLTHVCLEGANLTGADFRGAKLQYTNLTNCNLTDAVFD</sequence>
<dbReference type="InterPro" id="IPR001646">
    <property type="entry name" value="5peptide_repeat"/>
</dbReference>
<dbReference type="Proteomes" id="UP000271624">
    <property type="component" value="Unassembled WGS sequence"/>
</dbReference>
<dbReference type="InterPro" id="IPR051082">
    <property type="entry name" value="Pentapeptide-BTB/POZ_domain"/>
</dbReference>
<protein>
    <recommendedName>
        <fullName evidence="3">Pentapeptide repeat-containing protein</fullName>
    </recommendedName>
</protein>
<dbReference type="OrthoDB" id="453836at2"/>
<dbReference type="AlphaFoldDB" id="A0A3S1CTY7"/>
<gene>
    <name evidence="1" type="ORF">DSM106972_000120</name>
</gene>
<comment type="caution">
    <text evidence="1">The sequence shown here is derived from an EMBL/GenBank/DDBJ whole genome shotgun (WGS) entry which is preliminary data.</text>
</comment>
<reference evidence="1" key="1">
    <citation type="submission" date="2018-12" db="EMBL/GenBank/DDBJ databases">
        <authorList>
            <person name="Will S."/>
            <person name="Neumann-Schaal M."/>
            <person name="Henke P."/>
        </authorList>
    </citation>
    <scope>NUCLEOTIDE SEQUENCE</scope>
    <source>
        <strain evidence="1">PCC 7102</strain>
    </source>
</reference>
<dbReference type="EMBL" id="RSCL01000001">
    <property type="protein sequence ID" value="RUT09518.1"/>
    <property type="molecule type" value="Genomic_DNA"/>
</dbReference>
<dbReference type="SUPFAM" id="SSF141571">
    <property type="entry name" value="Pentapeptide repeat-like"/>
    <property type="match status" value="1"/>
</dbReference>
<dbReference type="Pfam" id="PF00805">
    <property type="entry name" value="Pentapeptide"/>
    <property type="match status" value="2"/>
</dbReference>